<feature type="transmembrane region" description="Helical" evidence="9">
    <location>
        <begin position="1005"/>
        <end position="1031"/>
    </location>
</feature>
<sequence>MFSAFFIRRPIFASVISIIIMLAGIAAIKALPIAQYPNIVPPQVSVTTSYPGASAETIAKSVAAPLETQINGVDNMLYLQSASASNGSLTITVTFAIGTDPDQNTINVNNRVQAAMAQLPQEVTRQGVTVQKKSSTILMVPAIYSPEDRFSQTYISNYTLVNIIDDIKRIPGVGDASIFGASDYSMRVWIRPDRLAQLKLTPADISSAINEQNAQFAAGKVGAEPTSGKPVDFTYTVTAKGRLETPEEFGQIIVRSNPDGSKIRLKDIARIELGAKDYYSQTFLNGKPATLFGVYLAPGANQIAVSDAVQAKLKELSGRFPEGITYKVPYDTTKFIKVSIEEVVHTLFEAMVLVFLVVYLFLQNWRATLIPCLAVPVSIVGTFAGMYLLGFSINTLTLFGMVLAIGIVVDDAIVVLENVERLMRTEHLSPTDAAIKAMQEVTGPVVAIVLVLCSVFIPVSFLGGLAGQMYKQFAVTIAVSVVISGIVALTLTPALCALLLKDHDHSKKPNRFFSWFNDFFEKATGRYTGGVSFLLKRSAVGLLLFAGIIAVTLGLFRHVPGGLVPDEDQGYVLTQTFLPDGASLTRTQKAVLNLQKIASENPATADVVTINGLDLLTGGTYKTYNGVTFLPLKDWKEREKHKGQDSFSYAKEIMQGTYGDPTSLTMAFNPPPISGMSNTGGFEAYIQDRTGGTSQDLEVALKKFIDAARKRPELTGINTLFSANVPQIYLDLDREKAKALSVPINDVFAAMQSTFGAYYVNDFNKYGRPFRVQIQSESDFRSRPEDIRNVYVRSTRGDMIPLNALVNVKQVKGTEVAERFNVFSAAKVMGGPAQGYSSGQAIQIMEQVAAESLPDGYTLAWTGTAYQEKATSGSSAIVFIAGLIMVFLILAAQYEKWSLPLAVLMAVPFALFGAILANFLRGLANDVYFQIALVTLIGLAAKNAILIIEFAVMRMHEEGETLAQAAVNAARLRFRPIIMTSLAFVLGCVPLAIASGAGAASRHSIGTGIIGGMLAATFVATFFIPMFFVLIMKLFKGDKPVTPPATPPTGTDGSQGGHA</sequence>
<keyword evidence="8 9" id="KW-0472">Membrane</keyword>
<evidence type="ECO:0000256" key="6">
    <source>
        <dbReference type="ARBA" id="ARBA00022692"/>
    </source>
</evidence>
<dbReference type="InterPro" id="IPR001036">
    <property type="entry name" value="Acrflvin-R"/>
</dbReference>
<comment type="subcellular location">
    <subcellularLocation>
        <location evidence="1 9">Cell inner membrane</location>
        <topology evidence="1 9">Multi-pass membrane protein</topology>
    </subcellularLocation>
</comment>
<keyword evidence="4" id="KW-1003">Cell membrane</keyword>
<keyword evidence="3 9" id="KW-0813">Transport</keyword>
<comment type="caution">
    <text evidence="9">Lacks conserved residue(s) required for the propagation of feature annotation.</text>
</comment>
<dbReference type="Proteomes" id="UP000244173">
    <property type="component" value="Chromosome"/>
</dbReference>
<proteinExistence type="inferred from homology"/>
<dbReference type="NCBIfam" id="NF000282">
    <property type="entry name" value="RND_permease_1"/>
    <property type="match status" value="1"/>
</dbReference>
<feature type="transmembrane region" description="Helical" evidence="9">
    <location>
        <begin position="901"/>
        <end position="921"/>
    </location>
</feature>
<dbReference type="PRINTS" id="PR00702">
    <property type="entry name" value="ACRIFLAVINRP"/>
</dbReference>
<dbReference type="GO" id="GO:0015562">
    <property type="term" value="F:efflux transmembrane transporter activity"/>
    <property type="evidence" value="ECO:0007669"/>
    <property type="project" value="InterPro"/>
</dbReference>
<dbReference type="OrthoDB" id="9176627at2"/>
<keyword evidence="7 9" id="KW-1133">Transmembrane helix</keyword>
<dbReference type="SUPFAM" id="SSF82714">
    <property type="entry name" value="Multidrug efflux transporter AcrB TolC docking domain, DN and DC subdomains"/>
    <property type="match status" value="2"/>
</dbReference>
<feature type="transmembrane region" description="Helical" evidence="9">
    <location>
        <begin position="539"/>
        <end position="556"/>
    </location>
</feature>
<protein>
    <recommendedName>
        <fullName evidence="9">Efflux pump membrane transporter</fullName>
    </recommendedName>
</protein>
<dbReference type="Gene3D" id="3.30.70.1430">
    <property type="entry name" value="Multidrug efflux transporter AcrB pore domain"/>
    <property type="match status" value="2"/>
</dbReference>
<dbReference type="InterPro" id="IPR004764">
    <property type="entry name" value="MdtF-like"/>
</dbReference>
<accession>A0A2S0P9X9</accession>
<evidence type="ECO:0000256" key="1">
    <source>
        <dbReference type="ARBA" id="ARBA00004429"/>
    </source>
</evidence>
<feature type="transmembrane region" description="Helical" evidence="9">
    <location>
        <begin position="974"/>
        <end position="993"/>
    </location>
</feature>
<dbReference type="GO" id="GO:0042910">
    <property type="term" value="F:xenobiotic transmembrane transporter activity"/>
    <property type="evidence" value="ECO:0007669"/>
    <property type="project" value="TreeGrafter"/>
</dbReference>
<dbReference type="AlphaFoldDB" id="A0A2S0P9X9"/>
<gene>
    <name evidence="10" type="ORF">DAI18_09020</name>
</gene>
<evidence type="ECO:0000256" key="9">
    <source>
        <dbReference type="RuleBase" id="RU364070"/>
    </source>
</evidence>
<evidence type="ECO:0000256" key="8">
    <source>
        <dbReference type="ARBA" id="ARBA00023136"/>
    </source>
</evidence>
<dbReference type="RefSeq" id="WP_107889236.1">
    <property type="nucleotide sequence ID" value="NZ_CP028519.1"/>
</dbReference>
<evidence type="ECO:0000256" key="3">
    <source>
        <dbReference type="ARBA" id="ARBA00022448"/>
    </source>
</evidence>
<feature type="transmembrane region" description="Helical" evidence="9">
    <location>
        <begin position="369"/>
        <end position="390"/>
    </location>
</feature>
<keyword evidence="6 9" id="KW-0812">Transmembrane</keyword>
<evidence type="ECO:0000256" key="2">
    <source>
        <dbReference type="ARBA" id="ARBA00010942"/>
    </source>
</evidence>
<keyword evidence="11" id="KW-1185">Reference proteome</keyword>
<evidence type="ECO:0000256" key="5">
    <source>
        <dbReference type="ARBA" id="ARBA00022519"/>
    </source>
</evidence>
<evidence type="ECO:0000313" key="10">
    <source>
        <dbReference type="EMBL" id="AVY94166.1"/>
    </source>
</evidence>
<keyword evidence="5 9" id="KW-0997">Cell inner membrane</keyword>
<feature type="transmembrane region" description="Helical" evidence="9">
    <location>
        <begin position="396"/>
        <end position="416"/>
    </location>
</feature>
<feature type="transmembrane region" description="Helical" evidence="9">
    <location>
        <begin position="876"/>
        <end position="894"/>
    </location>
</feature>
<feature type="transmembrane region" description="Helical" evidence="9">
    <location>
        <begin position="927"/>
        <end position="953"/>
    </location>
</feature>
<dbReference type="NCBIfam" id="TIGR00915">
    <property type="entry name" value="2A0602"/>
    <property type="match status" value="1"/>
</dbReference>
<dbReference type="Gene3D" id="1.20.1640.10">
    <property type="entry name" value="Multidrug efflux transporter AcrB transmembrane domain"/>
    <property type="match status" value="2"/>
</dbReference>
<dbReference type="FunFam" id="3.30.70.1430:FF:000001">
    <property type="entry name" value="Efflux pump membrane transporter"/>
    <property type="match status" value="1"/>
</dbReference>
<reference evidence="10 11" key="1">
    <citation type="submission" date="2018-04" db="EMBL/GenBank/DDBJ databases">
        <title>Denitrifier Microvirgula.</title>
        <authorList>
            <person name="Anderson E."/>
            <person name="Jang J."/>
            <person name="Ishii S."/>
        </authorList>
    </citation>
    <scope>NUCLEOTIDE SEQUENCE [LARGE SCALE GENOMIC DNA]</scope>
    <source>
        <strain evidence="10 11">BE2.4</strain>
    </source>
</reference>
<dbReference type="Pfam" id="PF00873">
    <property type="entry name" value="ACR_tran"/>
    <property type="match status" value="1"/>
</dbReference>
<dbReference type="STRING" id="1122240.GCA_000620105_02593"/>
<feature type="transmembrane region" description="Helical" evidence="9">
    <location>
        <begin position="473"/>
        <end position="500"/>
    </location>
</feature>
<name>A0A2S0P9X9_9NEIS</name>
<dbReference type="Gene3D" id="3.30.70.1320">
    <property type="entry name" value="Multidrug efflux transporter AcrB pore domain like"/>
    <property type="match status" value="1"/>
</dbReference>
<comment type="similarity">
    <text evidence="2 9">Belongs to the resistance-nodulation-cell division (RND) (TC 2.A.6) family.</text>
</comment>
<dbReference type="FunFam" id="1.20.1640.10:FF:000001">
    <property type="entry name" value="Efflux pump membrane transporter"/>
    <property type="match status" value="1"/>
</dbReference>
<evidence type="ECO:0000256" key="7">
    <source>
        <dbReference type="ARBA" id="ARBA00022989"/>
    </source>
</evidence>
<dbReference type="SUPFAM" id="SSF82693">
    <property type="entry name" value="Multidrug efflux transporter AcrB pore domain, PN1, PN2, PC1 and PC2 subdomains"/>
    <property type="match status" value="4"/>
</dbReference>
<dbReference type="EMBL" id="CP028519">
    <property type="protein sequence ID" value="AVY94166.1"/>
    <property type="molecule type" value="Genomic_DNA"/>
</dbReference>
<dbReference type="GO" id="GO:0005886">
    <property type="term" value="C:plasma membrane"/>
    <property type="evidence" value="ECO:0007669"/>
    <property type="project" value="UniProtKB-SubCell"/>
</dbReference>
<dbReference type="PANTHER" id="PTHR32063:SF76">
    <property type="entry name" value="EFFLUX PUMP MEMBRANE TRANSPORTER"/>
    <property type="match status" value="1"/>
</dbReference>
<organism evidence="10 11">
    <name type="scientific">Microvirgula aerodenitrificans</name>
    <dbReference type="NCBI Taxonomy" id="57480"/>
    <lineage>
        <taxon>Bacteria</taxon>
        <taxon>Pseudomonadati</taxon>
        <taxon>Pseudomonadota</taxon>
        <taxon>Betaproteobacteria</taxon>
        <taxon>Neisseriales</taxon>
        <taxon>Aquaspirillaceae</taxon>
        <taxon>Microvirgula</taxon>
    </lineage>
</organism>
<dbReference type="Gene3D" id="3.30.70.1440">
    <property type="entry name" value="Multidrug efflux transporter AcrB pore domain"/>
    <property type="match status" value="1"/>
</dbReference>
<dbReference type="KEGG" id="maer:DAI18_09020"/>
<dbReference type="SUPFAM" id="SSF82866">
    <property type="entry name" value="Multidrug efflux transporter AcrB transmembrane domain"/>
    <property type="match status" value="2"/>
</dbReference>
<feature type="transmembrane region" description="Helical" evidence="9">
    <location>
        <begin position="445"/>
        <end position="467"/>
    </location>
</feature>
<dbReference type="InterPro" id="IPR027463">
    <property type="entry name" value="AcrB_DN_DC_subdom"/>
</dbReference>
<feature type="transmembrane region" description="Helical" evidence="9">
    <location>
        <begin position="343"/>
        <end position="362"/>
    </location>
</feature>
<dbReference type="Gene3D" id="3.30.2090.10">
    <property type="entry name" value="Multidrug efflux transporter AcrB TolC docking domain, DN and DC subdomains"/>
    <property type="match status" value="2"/>
</dbReference>
<evidence type="ECO:0000256" key="4">
    <source>
        <dbReference type="ARBA" id="ARBA00022475"/>
    </source>
</evidence>
<dbReference type="PANTHER" id="PTHR32063">
    <property type="match status" value="1"/>
</dbReference>
<evidence type="ECO:0000313" key="11">
    <source>
        <dbReference type="Proteomes" id="UP000244173"/>
    </source>
</evidence>
<dbReference type="GO" id="GO:0009636">
    <property type="term" value="P:response to toxic substance"/>
    <property type="evidence" value="ECO:0007669"/>
    <property type="project" value="UniProtKB-ARBA"/>
</dbReference>